<accession>A0A1Y2HIA1</accession>
<comment type="pathway">
    <text evidence="1">Protein modification; peptidyl-diphthamide biosynthesis.</text>
</comment>
<evidence type="ECO:0000256" key="7">
    <source>
        <dbReference type="ARBA" id="ARBA00047551"/>
    </source>
</evidence>
<evidence type="ECO:0000313" key="10">
    <source>
        <dbReference type="Proteomes" id="UP000193411"/>
    </source>
</evidence>
<dbReference type="OrthoDB" id="1930760at2759"/>
<dbReference type="GO" id="GO:0017183">
    <property type="term" value="P:protein histidyl modification to diphthamide"/>
    <property type="evidence" value="ECO:0007669"/>
    <property type="project" value="TreeGrafter"/>
</dbReference>
<dbReference type="GO" id="GO:0061685">
    <property type="term" value="F:diphthine methylesterase activity"/>
    <property type="evidence" value="ECO:0007669"/>
    <property type="project" value="UniProtKB-EC"/>
</dbReference>
<dbReference type="SUPFAM" id="SSF50978">
    <property type="entry name" value="WD40 repeat-like"/>
    <property type="match status" value="1"/>
</dbReference>
<dbReference type="AlphaFoldDB" id="A0A1Y2HIA1"/>
<dbReference type="Pfam" id="PF00400">
    <property type="entry name" value="WD40"/>
    <property type="match status" value="1"/>
</dbReference>
<comment type="caution">
    <text evidence="9">The sequence shown here is derived from an EMBL/GenBank/DDBJ whole genome shotgun (WGS) entry which is preliminary data.</text>
</comment>
<dbReference type="InterPro" id="IPR052415">
    <property type="entry name" value="Diphthine_MTase"/>
</dbReference>
<keyword evidence="2 8" id="KW-0853">WD repeat</keyword>
<proteinExistence type="inferred from homology"/>
<keyword evidence="4" id="KW-0378">Hydrolase</keyword>
<dbReference type="EMBL" id="MCFL01000029">
    <property type="protein sequence ID" value="ORZ34296.1"/>
    <property type="molecule type" value="Genomic_DNA"/>
</dbReference>
<evidence type="ECO:0000256" key="6">
    <source>
        <dbReference type="ARBA" id="ARBA00039131"/>
    </source>
</evidence>
<dbReference type="Gene3D" id="2.130.10.10">
    <property type="entry name" value="YVTN repeat-like/Quinoprotein amine dehydrogenase"/>
    <property type="match status" value="1"/>
</dbReference>
<dbReference type="STRING" id="765915.A0A1Y2HIA1"/>
<protein>
    <recommendedName>
        <fullName evidence="6">methylated diphthine methylhydrolase</fullName>
        <ecNumber evidence="6">3.1.1.97</ecNumber>
    </recommendedName>
</protein>
<evidence type="ECO:0000256" key="1">
    <source>
        <dbReference type="ARBA" id="ARBA00005156"/>
    </source>
</evidence>
<keyword evidence="10" id="KW-1185">Reference proteome</keyword>
<dbReference type="PANTHER" id="PTHR46042:SF1">
    <property type="entry name" value="DIPHTHINE METHYLTRANSFERASE"/>
    <property type="match status" value="1"/>
</dbReference>
<dbReference type="EC" id="3.1.1.97" evidence="6"/>
<name>A0A1Y2HIA1_9FUNG</name>
<comment type="similarity">
    <text evidence="5">Belongs to the DPH7 family.</text>
</comment>
<dbReference type="GO" id="GO:0005737">
    <property type="term" value="C:cytoplasm"/>
    <property type="evidence" value="ECO:0007669"/>
    <property type="project" value="TreeGrafter"/>
</dbReference>
<sequence length="259" mass="28292">MKWNPAPSGHQHLAVANSIGQVQLWSLSFDDATAPQVALQSTIQVEPVEDDVLCLALDFSNRLSSSAAPVSIAVSLSNGHLALIDPATSTVTSSWHAHMLETWSTAFDPHSNASTLYSGADDTHFSVWDTRSLARSATNSRGHQAGVTYIAPSLVDECLVVTGSYDEYVRVWDKRQLRMPVREIGPIGGGAWRVRFDPNAPRSRVVVAGMHAGFFVVTHKYEGHESLAYGVDWCGDGWGKVASCSFYDHALHLWDVEIE</sequence>
<evidence type="ECO:0000256" key="4">
    <source>
        <dbReference type="ARBA" id="ARBA00022801"/>
    </source>
</evidence>
<keyword evidence="3" id="KW-0677">Repeat</keyword>
<dbReference type="InterPro" id="IPR015943">
    <property type="entry name" value="WD40/YVTN_repeat-like_dom_sf"/>
</dbReference>
<gene>
    <name evidence="9" type="ORF">BCR44DRAFT_1436403</name>
</gene>
<evidence type="ECO:0000256" key="3">
    <source>
        <dbReference type="ARBA" id="ARBA00022737"/>
    </source>
</evidence>
<reference evidence="9 10" key="1">
    <citation type="submission" date="2016-07" db="EMBL/GenBank/DDBJ databases">
        <title>Pervasive Adenine N6-methylation of Active Genes in Fungi.</title>
        <authorList>
            <consortium name="DOE Joint Genome Institute"/>
            <person name="Mondo S.J."/>
            <person name="Dannebaum R.O."/>
            <person name="Kuo R.C."/>
            <person name="Labutti K."/>
            <person name="Haridas S."/>
            <person name="Kuo A."/>
            <person name="Salamov A."/>
            <person name="Ahrendt S.R."/>
            <person name="Lipzen A."/>
            <person name="Sullivan W."/>
            <person name="Andreopoulos W.B."/>
            <person name="Clum A."/>
            <person name="Lindquist E."/>
            <person name="Daum C."/>
            <person name="Ramamoorthy G.K."/>
            <person name="Gryganskyi A."/>
            <person name="Culley D."/>
            <person name="Magnuson J.K."/>
            <person name="James T.Y."/>
            <person name="O'Malley M.A."/>
            <person name="Stajich J.E."/>
            <person name="Spatafora J.W."/>
            <person name="Visel A."/>
            <person name="Grigoriev I.V."/>
        </authorList>
    </citation>
    <scope>NUCLEOTIDE SEQUENCE [LARGE SCALE GENOMIC DNA]</scope>
    <source>
        <strain evidence="9 10">PL171</strain>
    </source>
</reference>
<dbReference type="SMART" id="SM00320">
    <property type="entry name" value="WD40"/>
    <property type="match status" value="3"/>
</dbReference>
<feature type="repeat" description="WD" evidence="8">
    <location>
        <begin position="140"/>
        <end position="173"/>
    </location>
</feature>
<evidence type="ECO:0000256" key="5">
    <source>
        <dbReference type="ARBA" id="ARBA00038092"/>
    </source>
</evidence>
<dbReference type="PANTHER" id="PTHR46042">
    <property type="entry name" value="DIPHTHINE METHYLTRANSFERASE"/>
    <property type="match status" value="1"/>
</dbReference>
<evidence type="ECO:0000256" key="8">
    <source>
        <dbReference type="PROSITE-ProRule" id="PRU00221"/>
    </source>
</evidence>
<organism evidence="9 10">
    <name type="scientific">Catenaria anguillulae PL171</name>
    <dbReference type="NCBI Taxonomy" id="765915"/>
    <lineage>
        <taxon>Eukaryota</taxon>
        <taxon>Fungi</taxon>
        <taxon>Fungi incertae sedis</taxon>
        <taxon>Blastocladiomycota</taxon>
        <taxon>Blastocladiomycetes</taxon>
        <taxon>Blastocladiales</taxon>
        <taxon>Catenariaceae</taxon>
        <taxon>Catenaria</taxon>
    </lineage>
</organism>
<dbReference type="Proteomes" id="UP000193411">
    <property type="component" value="Unassembled WGS sequence"/>
</dbReference>
<evidence type="ECO:0000313" key="9">
    <source>
        <dbReference type="EMBL" id="ORZ34296.1"/>
    </source>
</evidence>
<comment type="catalytic activity">
    <reaction evidence="7">
        <text>diphthine methyl ester-[translation elongation factor 2] + H2O = diphthine-[translation elongation factor 2] + methanol + H(+)</text>
        <dbReference type="Rhea" id="RHEA:42656"/>
        <dbReference type="Rhea" id="RHEA-COMP:10172"/>
        <dbReference type="Rhea" id="RHEA-COMP:10173"/>
        <dbReference type="ChEBI" id="CHEBI:15377"/>
        <dbReference type="ChEBI" id="CHEBI:15378"/>
        <dbReference type="ChEBI" id="CHEBI:17790"/>
        <dbReference type="ChEBI" id="CHEBI:79005"/>
        <dbReference type="ChEBI" id="CHEBI:82696"/>
        <dbReference type="EC" id="3.1.1.97"/>
    </reaction>
</comment>
<dbReference type="InterPro" id="IPR001680">
    <property type="entry name" value="WD40_rpt"/>
</dbReference>
<dbReference type="PROSITE" id="PS50082">
    <property type="entry name" value="WD_REPEATS_2"/>
    <property type="match status" value="1"/>
</dbReference>
<dbReference type="InterPro" id="IPR036322">
    <property type="entry name" value="WD40_repeat_dom_sf"/>
</dbReference>
<evidence type="ECO:0000256" key="2">
    <source>
        <dbReference type="ARBA" id="ARBA00022574"/>
    </source>
</evidence>